<feature type="chain" id="PRO_5038624502" evidence="2">
    <location>
        <begin position="24"/>
        <end position="123"/>
    </location>
</feature>
<reference evidence="3" key="1">
    <citation type="submission" date="2021-09" db="EMBL/GenBank/DDBJ databases">
        <title>The genome of Mauremys mutica provides insights into the evolution of semi-aquatic lifestyle.</title>
        <authorList>
            <person name="Gong S."/>
            <person name="Gao Y."/>
        </authorList>
    </citation>
    <scope>NUCLEOTIDE SEQUENCE</scope>
    <source>
        <strain evidence="3">MM-2020</strain>
        <tissue evidence="3">Muscle</tissue>
    </source>
</reference>
<keyword evidence="4" id="KW-1185">Reference proteome</keyword>
<organism evidence="3 4">
    <name type="scientific">Mauremys mutica</name>
    <name type="common">yellowpond turtle</name>
    <dbReference type="NCBI Taxonomy" id="74926"/>
    <lineage>
        <taxon>Eukaryota</taxon>
        <taxon>Metazoa</taxon>
        <taxon>Chordata</taxon>
        <taxon>Craniata</taxon>
        <taxon>Vertebrata</taxon>
        <taxon>Euteleostomi</taxon>
        <taxon>Archelosauria</taxon>
        <taxon>Testudinata</taxon>
        <taxon>Testudines</taxon>
        <taxon>Cryptodira</taxon>
        <taxon>Durocryptodira</taxon>
        <taxon>Testudinoidea</taxon>
        <taxon>Geoemydidae</taxon>
        <taxon>Geoemydinae</taxon>
        <taxon>Mauremys</taxon>
    </lineage>
</organism>
<evidence type="ECO:0000256" key="2">
    <source>
        <dbReference type="SAM" id="SignalP"/>
    </source>
</evidence>
<protein>
    <submittedName>
        <fullName evidence="3">Uncharacterized protein</fullName>
    </submittedName>
</protein>
<dbReference type="Proteomes" id="UP000827986">
    <property type="component" value="Unassembled WGS sequence"/>
</dbReference>
<feature type="signal peptide" evidence="2">
    <location>
        <begin position="1"/>
        <end position="23"/>
    </location>
</feature>
<accession>A0A9D3XKR9</accession>
<evidence type="ECO:0000313" key="3">
    <source>
        <dbReference type="EMBL" id="KAH1183279.1"/>
    </source>
</evidence>
<name>A0A9D3XKR9_9SAUR</name>
<gene>
    <name evidence="3" type="ORF">KIL84_004771</name>
</gene>
<evidence type="ECO:0000256" key="1">
    <source>
        <dbReference type="SAM" id="MobiDB-lite"/>
    </source>
</evidence>
<feature type="region of interest" description="Disordered" evidence="1">
    <location>
        <begin position="25"/>
        <end position="123"/>
    </location>
</feature>
<dbReference type="AlphaFoldDB" id="A0A9D3XKR9"/>
<keyword evidence="2" id="KW-0732">Signal</keyword>
<comment type="caution">
    <text evidence="3">The sequence shown here is derived from an EMBL/GenBank/DDBJ whole genome shotgun (WGS) entry which is preliminary data.</text>
</comment>
<proteinExistence type="predicted"/>
<sequence>MKATKQCSKLLLRLPSWLAQCSAAKHFQRDSPTRASKNLHKMPPLFLKSSAAAPPRCGRKGGKPQFAPEVLRSPEGEKETEARMEAQHKGPGGRARGKPQAQGGGAVGDSQAHGNLETAKQRH</sequence>
<dbReference type="EMBL" id="JAHDVG010000466">
    <property type="protein sequence ID" value="KAH1183279.1"/>
    <property type="molecule type" value="Genomic_DNA"/>
</dbReference>
<evidence type="ECO:0000313" key="4">
    <source>
        <dbReference type="Proteomes" id="UP000827986"/>
    </source>
</evidence>
<feature type="compositionally biased region" description="Basic and acidic residues" evidence="1">
    <location>
        <begin position="72"/>
        <end position="88"/>
    </location>
</feature>